<dbReference type="AlphaFoldDB" id="A0A916NG83"/>
<organism evidence="8 9">
    <name type="scientific">Cupriavidus yeoncheonensis</name>
    <dbReference type="NCBI Taxonomy" id="1462994"/>
    <lineage>
        <taxon>Bacteria</taxon>
        <taxon>Pseudomonadati</taxon>
        <taxon>Pseudomonadota</taxon>
        <taxon>Betaproteobacteria</taxon>
        <taxon>Burkholderiales</taxon>
        <taxon>Burkholderiaceae</taxon>
        <taxon>Cupriavidus</taxon>
    </lineage>
</organism>
<dbReference type="Proteomes" id="UP000672934">
    <property type="component" value="Unassembled WGS sequence"/>
</dbReference>
<feature type="domain" description="Acyl-CoA dehydrogenase/oxidase N-terminal" evidence="7">
    <location>
        <begin position="8"/>
        <end position="119"/>
    </location>
</feature>
<dbReference type="GO" id="GO:0003995">
    <property type="term" value="F:acyl-CoA dehydrogenase activity"/>
    <property type="evidence" value="ECO:0007669"/>
    <property type="project" value="TreeGrafter"/>
</dbReference>
<dbReference type="Gene3D" id="1.20.140.10">
    <property type="entry name" value="Butyryl-CoA Dehydrogenase, subunit A, domain 3"/>
    <property type="match status" value="1"/>
</dbReference>
<gene>
    <name evidence="8" type="primary">acdA_7</name>
    <name evidence="8" type="ORF">LMG31506_06198</name>
</gene>
<comment type="cofactor">
    <cofactor evidence="1">
        <name>FAD</name>
        <dbReference type="ChEBI" id="CHEBI:57692"/>
    </cofactor>
</comment>
<dbReference type="Pfam" id="PF02771">
    <property type="entry name" value="Acyl-CoA_dh_N"/>
    <property type="match status" value="1"/>
</dbReference>
<dbReference type="InterPro" id="IPR013786">
    <property type="entry name" value="AcylCoA_DH/ox_N"/>
</dbReference>
<dbReference type="SUPFAM" id="SSF56645">
    <property type="entry name" value="Acyl-CoA dehydrogenase NM domain-like"/>
    <property type="match status" value="1"/>
</dbReference>
<dbReference type="Gene3D" id="1.10.540.10">
    <property type="entry name" value="Acyl-CoA dehydrogenase/oxidase, N-terminal domain"/>
    <property type="match status" value="1"/>
</dbReference>
<evidence type="ECO:0000313" key="9">
    <source>
        <dbReference type="Proteomes" id="UP000672934"/>
    </source>
</evidence>
<comment type="similarity">
    <text evidence="2">Belongs to the acyl-CoA dehydrogenase family.</text>
</comment>
<evidence type="ECO:0000256" key="5">
    <source>
        <dbReference type="ARBA" id="ARBA00023002"/>
    </source>
</evidence>
<evidence type="ECO:0000256" key="3">
    <source>
        <dbReference type="ARBA" id="ARBA00022630"/>
    </source>
</evidence>
<reference evidence="8" key="1">
    <citation type="submission" date="2021-03" db="EMBL/GenBank/DDBJ databases">
        <authorList>
            <person name="Peeters C."/>
        </authorList>
    </citation>
    <scope>NUCLEOTIDE SEQUENCE</scope>
    <source>
        <strain evidence="8">LMG 31506</strain>
    </source>
</reference>
<evidence type="ECO:0000259" key="7">
    <source>
        <dbReference type="Pfam" id="PF02771"/>
    </source>
</evidence>
<evidence type="ECO:0000259" key="6">
    <source>
        <dbReference type="Pfam" id="PF00441"/>
    </source>
</evidence>
<dbReference type="GO" id="GO:0050660">
    <property type="term" value="F:flavin adenine dinucleotide binding"/>
    <property type="evidence" value="ECO:0007669"/>
    <property type="project" value="InterPro"/>
</dbReference>
<keyword evidence="3" id="KW-0285">Flavoprotein</keyword>
<evidence type="ECO:0000256" key="2">
    <source>
        <dbReference type="ARBA" id="ARBA00009347"/>
    </source>
</evidence>
<dbReference type="SUPFAM" id="SSF47203">
    <property type="entry name" value="Acyl-CoA dehydrogenase C-terminal domain-like"/>
    <property type="match status" value="1"/>
</dbReference>
<evidence type="ECO:0000256" key="4">
    <source>
        <dbReference type="ARBA" id="ARBA00022827"/>
    </source>
</evidence>
<dbReference type="Pfam" id="PF00441">
    <property type="entry name" value="Acyl-CoA_dh_1"/>
    <property type="match status" value="1"/>
</dbReference>
<dbReference type="EC" id="1.3.99.-" evidence="8"/>
<evidence type="ECO:0000256" key="1">
    <source>
        <dbReference type="ARBA" id="ARBA00001974"/>
    </source>
</evidence>
<dbReference type="PANTHER" id="PTHR43884">
    <property type="entry name" value="ACYL-COA DEHYDROGENASE"/>
    <property type="match status" value="1"/>
</dbReference>
<proteinExistence type="inferred from homology"/>
<evidence type="ECO:0000313" key="8">
    <source>
        <dbReference type="EMBL" id="CAG2157994.1"/>
    </source>
</evidence>
<dbReference type="PANTHER" id="PTHR43884:SF20">
    <property type="entry name" value="ACYL-COA DEHYDROGENASE FADE28"/>
    <property type="match status" value="1"/>
</dbReference>
<dbReference type="InterPro" id="IPR009100">
    <property type="entry name" value="AcylCoA_DH/oxidase_NM_dom_sf"/>
</dbReference>
<dbReference type="RefSeq" id="WP_211951027.1">
    <property type="nucleotide sequence ID" value="NZ_CAJPUY010000040.1"/>
</dbReference>
<dbReference type="InterPro" id="IPR037069">
    <property type="entry name" value="AcylCoA_DH/ox_N_sf"/>
</dbReference>
<keyword evidence="9" id="KW-1185">Reference proteome</keyword>
<dbReference type="Gene3D" id="2.40.110.10">
    <property type="entry name" value="Butyryl-CoA Dehydrogenase, subunit A, domain 2"/>
    <property type="match status" value="1"/>
</dbReference>
<name>A0A916NG83_9BURK</name>
<accession>A0A916NG83</accession>
<dbReference type="InterPro" id="IPR009075">
    <property type="entry name" value="AcylCo_DH/oxidase_C"/>
</dbReference>
<keyword evidence="5 8" id="KW-0560">Oxidoreductase</keyword>
<keyword evidence="4" id="KW-0274">FAD</keyword>
<dbReference type="EMBL" id="CAJPUY010000040">
    <property type="protein sequence ID" value="CAG2157994.1"/>
    <property type="molecule type" value="Genomic_DNA"/>
</dbReference>
<comment type="caution">
    <text evidence="8">The sequence shown here is derived from an EMBL/GenBank/DDBJ whole genome shotgun (WGS) entry which is preliminary data.</text>
</comment>
<protein>
    <submittedName>
        <fullName evidence="8">Acyl-CoA dehydrogenase</fullName>
        <ecNumber evidence="8">1.3.99.-</ecNumber>
    </submittedName>
</protein>
<dbReference type="InterPro" id="IPR036250">
    <property type="entry name" value="AcylCo_DH-like_C"/>
</dbReference>
<sequence>MDFSISVEHRMVRDSARDYLAAHSDSAAVRRATEAGPAHDDTLWRAVAGELGWCGIALPEAVGGAGLGAPGLALLQEQLGQHLACVPFWSTACVAAPWLQTALGSRGSAQWLERLAAGECRAAAVWPADGGWQYGAVAITARAHADGFVLHGSAAQVHDAAGADWLLVPATLDGGEPALFVLEPVALADEARFALASLDTLDRTRPMASLRLDGLPVRADACLARGDAAAQGLAQAWWHGKLMLAAEQLGAAQQCLDLTVAYASERIQFGRAIASFQAVKHRCAQMMVLVEAARSAVYGAAQAWEAAAMVDRAAMAAMAAMADARIEIAAASVAADEALRFGAQEAIQLHGGIGFTWEYDPQLYFKRAQAASHWLGGAGAALAYLARFVDSGSQAWRTA</sequence>
<dbReference type="InterPro" id="IPR046373">
    <property type="entry name" value="Acyl-CoA_Oxase/DH_mid-dom_sf"/>
</dbReference>
<feature type="domain" description="Acyl-CoA dehydrogenase/oxidase C-terminal" evidence="6">
    <location>
        <begin position="239"/>
        <end position="379"/>
    </location>
</feature>